<proteinExistence type="predicted"/>
<feature type="compositionally biased region" description="Basic residues" evidence="1">
    <location>
        <begin position="308"/>
        <end position="326"/>
    </location>
</feature>
<protein>
    <submittedName>
        <fullName evidence="2">Uncharacterized protein</fullName>
    </submittedName>
</protein>
<sequence>MSMRTRLLKKQSSLAILVEQERETCESASRPPSEVDESTEDDPREVEEDLEEALVQEELNLADEDGLVDQDGDTDGEGGDTDVPISSDDENEPIGLTVAPTINKKSFSTYVREGKERAGEVDPPVRLSRRLMSMKRRGKLHPLADLTEEFEFYAGDFLTVRGEEDDFYVCRVLEDVPESATSFNVAWFNRVEENLYEVSFDDVCYMDSIITRVAMSELEPEKFEVSKPHIKQTKKLLREALASERGEDEVVEDEESESEEEAAVDDEEEDEPPAKRTRQGSKSAPTPPPTKKGKRGQRKSAATPPKSPGRKRKPAAPKAKKEKKKKAVVEKKDKPRRTGVLIPNESIELLEKDPTFETRFVNCMLV</sequence>
<dbReference type="OrthoDB" id="10557121at2759"/>
<evidence type="ECO:0000313" key="2">
    <source>
        <dbReference type="EMBL" id="KAJ7388960.1"/>
    </source>
</evidence>
<dbReference type="EMBL" id="MU825445">
    <property type="protein sequence ID" value="KAJ7388960.1"/>
    <property type="molecule type" value="Genomic_DNA"/>
</dbReference>
<feature type="region of interest" description="Disordered" evidence="1">
    <location>
        <begin position="18"/>
        <end position="95"/>
    </location>
</feature>
<keyword evidence="3" id="KW-1185">Reference proteome</keyword>
<gene>
    <name evidence="2" type="ORF">OS493_034592</name>
</gene>
<comment type="caution">
    <text evidence="2">The sequence shown here is derived from an EMBL/GenBank/DDBJ whole genome shotgun (WGS) entry which is preliminary data.</text>
</comment>
<evidence type="ECO:0000256" key="1">
    <source>
        <dbReference type="SAM" id="MobiDB-lite"/>
    </source>
</evidence>
<feature type="region of interest" description="Disordered" evidence="1">
    <location>
        <begin position="241"/>
        <end position="337"/>
    </location>
</feature>
<dbReference type="Proteomes" id="UP001163046">
    <property type="component" value="Unassembled WGS sequence"/>
</dbReference>
<reference evidence="2" key="1">
    <citation type="submission" date="2023-01" db="EMBL/GenBank/DDBJ databases">
        <title>Genome assembly of the deep-sea coral Lophelia pertusa.</title>
        <authorList>
            <person name="Herrera S."/>
            <person name="Cordes E."/>
        </authorList>
    </citation>
    <scope>NUCLEOTIDE SEQUENCE</scope>
    <source>
        <strain evidence="2">USNM1676648</strain>
        <tissue evidence="2">Polyp</tissue>
    </source>
</reference>
<feature type="compositionally biased region" description="Acidic residues" evidence="1">
    <location>
        <begin position="34"/>
        <end position="80"/>
    </location>
</feature>
<evidence type="ECO:0000313" key="3">
    <source>
        <dbReference type="Proteomes" id="UP001163046"/>
    </source>
</evidence>
<dbReference type="AlphaFoldDB" id="A0A9W9ZWW4"/>
<accession>A0A9W9ZWW4</accession>
<feature type="compositionally biased region" description="Acidic residues" evidence="1">
    <location>
        <begin position="246"/>
        <end position="271"/>
    </location>
</feature>
<organism evidence="2 3">
    <name type="scientific">Desmophyllum pertusum</name>
    <dbReference type="NCBI Taxonomy" id="174260"/>
    <lineage>
        <taxon>Eukaryota</taxon>
        <taxon>Metazoa</taxon>
        <taxon>Cnidaria</taxon>
        <taxon>Anthozoa</taxon>
        <taxon>Hexacorallia</taxon>
        <taxon>Scleractinia</taxon>
        <taxon>Caryophylliina</taxon>
        <taxon>Caryophylliidae</taxon>
        <taxon>Desmophyllum</taxon>
    </lineage>
</organism>
<name>A0A9W9ZWW4_9CNID</name>